<dbReference type="STRING" id="545501.BN997_04265"/>
<keyword evidence="1 5" id="KW-0963">Cytoplasm</keyword>
<dbReference type="Gene3D" id="2.30.30.240">
    <property type="entry name" value="PRC-barrel domain"/>
    <property type="match status" value="1"/>
</dbReference>
<dbReference type="GO" id="GO:0006364">
    <property type="term" value="P:rRNA processing"/>
    <property type="evidence" value="ECO:0007669"/>
    <property type="project" value="UniProtKB-UniRule"/>
</dbReference>
<proteinExistence type="inferred from homology"/>
<comment type="function">
    <text evidence="5">An accessory protein needed during the final step in the assembly of 30S ribosomal subunit, possibly for assembly of the head region. Essential for efficient processing of 16S rRNA. May be needed both before and after RbfA during the maturation of 16S rRNA. It has affinity for free ribosomal 30S subunits but not for 70S ribosomes.</text>
</comment>
<comment type="similarity">
    <text evidence="5">Belongs to the RimM family.</text>
</comment>
<sequence>MHTEKLKIGKIVNTHGIKGEVKVLRITDFEERFTPGNEVIISSDQRDITLEIGSHRIHKGFDLITFKGYANLNDVEQWKGMNLYIDKNQTAELEENAFYYHEIIGCQVQTAEGDTLGKVKEILSPGANDVWVVQRPGKKDLLIPYIEDVVKKVDIQTGVISVELMEGMLD</sequence>
<dbReference type="Gene3D" id="2.40.30.60">
    <property type="entry name" value="RimM"/>
    <property type="match status" value="1"/>
</dbReference>
<dbReference type="PANTHER" id="PTHR33692">
    <property type="entry name" value="RIBOSOME MATURATION FACTOR RIMM"/>
    <property type="match status" value="1"/>
</dbReference>
<evidence type="ECO:0000256" key="1">
    <source>
        <dbReference type="ARBA" id="ARBA00022490"/>
    </source>
</evidence>
<dbReference type="NCBIfam" id="TIGR02273">
    <property type="entry name" value="16S_RimM"/>
    <property type="match status" value="1"/>
</dbReference>
<evidence type="ECO:0000256" key="2">
    <source>
        <dbReference type="ARBA" id="ARBA00022517"/>
    </source>
</evidence>
<evidence type="ECO:0000256" key="4">
    <source>
        <dbReference type="ARBA" id="ARBA00023186"/>
    </source>
</evidence>
<accession>A0A0A1N042</accession>
<dbReference type="Pfam" id="PF01782">
    <property type="entry name" value="RimM"/>
    <property type="match status" value="1"/>
</dbReference>
<dbReference type="AlphaFoldDB" id="A0A0A1N042"/>
<evidence type="ECO:0000313" key="8">
    <source>
        <dbReference type="EMBL" id="CEI84321.1"/>
    </source>
</evidence>
<keyword evidence="9" id="KW-1185">Reference proteome</keyword>
<dbReference type="InterPro" id="IPR011033">
    <property type="entry name" value="PRC_barrel-like_sf"/>
</dbReference>
<dbReference type="RefSeq" id="WP_042535068.1">
    <property type="nucleotide sequence ID" value="NZ_CAXOIH010000001.1"/>
</dbReference>
<dbReference type="GO" id="GO:0005840">
    <property type="term" value="C:ribosome"/>
    <property type="evidence" value="ECO:0007669"/>
    <property type="project" value="InterPro"/>
</dbReference>
<dbReference type="GO" id="GO:0042274">
    <property type="term" value="P:ribosomal small subunit biogenesis"/>
    <property type="evidence" value="ECO:0007669"/>
    <property type="project" value="UniProtKB-UniRule"/>
</dbReference>
<keyword evidence="3 5" id="KW-0698">rRNA processing</keyword>
<dbReference type="GO" id="GO:0043022">
    <property type="term" value="F:ribosome binding"/>
    <property type="evidence" value="ECO:0007669"/>
    <property type="project" value="InterPro"/>
</dbReference>
<dbReference type="InterPro" id="IPR027275">
    <property type="entry name" value="PRC-brl_dom"/>
</dbReference>
<dbReference type="HAMAP" id="MF_00014">
    <property type="entry name" value="Ribosome_mat_RimM"/>
    <property type="match status" value="1"/>
</dbReference>
<name>A0A0A1N042_9BACI</name>
<comment type="subcellular location">
    <subcellularLocation>
        <location evidence="5">Cytoplasm</location>
    </subcellularLocation>
</comment>
<evidence type="ECO:0000259" key="7">
    <source>
        <dbReference type="Pfam" id="PF05239"/>
    </source>
</evidence>
<feature type="domain" description="PRC-barrel" evidence="7">
    <location>
        <begin position="95"/>
        <end position="168"/>
    </location>
</feature>
<dbReference type="GO" id="GO:0005737">
    <property type="term" value="C:cytoplasm"/>
    <property type="evidence" value="ECO:0007669"/>
    <property type="project" value="UniProtKB-SubCell"/>
</dbReference>
<evidence type="ECO:0000256" key="5">
    <source>
        <dbReference type="HAMAP-Rule" id="MF_00014"/>
    </source>
</evidence>
<dbReference type="SUPFAM" id="SSF50346">
    <property type="entry name" value="PRC-barrel domain"/>
    <property type="match status" value="1"/>
</dbReference>
<dbReference type="EMBL" id="CDGG01000001">
    <property type="protein sequence ID" value="CEI84321.1"/>
    <property type="molecule type" value="Genomic_DNA"/>
</dbReference>
<reference evidence="8 9" key="1">
    <citation type="submission" date="2014-11" db="EMBL/GenBank/DDBJ databases">
        <authorList>
            <person name="Urmite Genomes Urmite Genomes"/>
        </authorList>
    </citation>
    <scope>NUCLEOTIDE SEQUENCE [LARGE SCALE GENOMIC DNA]</scope>
    <source>
        <strain evidence="8 9">Oc5</strain>
    </source>
</reference>
<dbReference type="InterPro" id="IPR009000">
    <property type="entry name" value="Transl_B-barrel_sf"/>
</dbReference>
<protein>
    <recommendedName>
        <fullName evidence="5">Ribosome maturation factor RimM</fullName>
    </recommendedName>
</protein>
<dbReference type="PANTHER" id="PTHR33692:SF1">
    <property type="entry name" value="RIBOSOME MATURATION FACTOR RIMM"/>
    <property type="match status" value="1"/>
</dbReference>
<dbReference type="InterPro" id="IPR011961">
    <property type="entry name" value="RimM"/>
</dbReference>
<feature type="domain" description="RimM N-terminal" evidence="6">
    <location>
        <begin position="8"/>
        <end position="88"/>
    </location>
</feature>
<dbReference type="InterPro" id="IPR002676">
    <property type="entry name" value="RimM_N"/>
</dbReference>
<comment type="subunit">
    <text evidence="5">Binds ribosomal protein uS19.</text>
</comment>
<keyword evidence="4 5" id="KW-0143">Chaperone</keyword>
<dbReference type="Pfam" id="PF05239">
    <property type="entry name" value="PRC"/>
    <property type="match status" value="1"/>
</dbReference>
<dbReference type="OrthoDB" id="9810331at2"/>
<evidence type="ECO:0000313" key="9">
    <source>
        <dbReference type="Proteomes" id="UP000040453"/>
    </source>
</evidence>
<evidence type="ECO:0000259" key="6">
    <source>
        <dbReference type="Pfam" id="PF01782"/>
    </source>
</evidence>
<organism evidence="8 9">
    <name type="scientific">Oceanobacillus oncorhynchi</name>
    <dbReference type="NCBI Taxonomy" id="545501"/>
    <lineage>
        <taxon>Bacteria</taxon>
        <taxon>Bacillati</taxon>
        <taxon>Bacillota</taxon>
        <taxon>Bacilli</taxon>
        <taxon>Bacillales</taxon>
        <taxon>Bacillaceae</taxon>
        <taxon>Oceanobacillus</taxon>
    </lineage>
</organism>
<dbReference type="Proteomes" id="UP000040453">
    <property type="component" value="Unassembled WGS sequence"/>
</dbReference>
<dbReference type="InterPro" id="IPR036976">
    <property type="entry name" value="RimM_N_sf"/>
</dbReference>
<comment type="domain">
    <text evidence="5">The PRC barrel domain binds ribosomal protein uS19.</text>
</comment>
<dbReference type="SUPFAM" id="SSF50447">
    <property type="entry name" value="Translation proteins"/>
    <property type="match status" value="1"/>
</dbReference>
<gene>
    <name evidence="5 8" type="primary">rimM</name>
    <name evidence="8" type="ORF">BN997_04265</name>
</gene>
<keyword evidence="2 5" id="KW-0690">Ribosome biogenesis</keyword>
<evidence type="ECO:0000256" key="3">
    <source>
        <dbReference type="ARBA" id="ARBA00022552"/>
    </source>
</evidence>